<feature type="transmembrane region" description="Helical" evidence="1">
    <location>
        <begin position="12"/>
        <end position="35"/>
    </location>
</feature>
<comment type="caution">
    <text evidence="2">The sequence shown here is derived from an EMBL/GenBank/DDBJ whole genome shotgun (WGS) entry which is preliminary data.</text>
</comment>
<organism evidence="2 3">
    <name type="scientific">Pseudorhizobium pelagicum</name>
    <dbReference type="NCBI Taxonomy" id="1509405"/>
    <lineage>
        <taxon>Bacteria</taxon>
        <taxon>Pseudomonadati</taxon>
        <taxon>Pseudomonadota</taxon>
        <taxon>Alphaproteobacteria</taxon>
        <taxon>Hyphomicrobiales</taxon>
        <taxon>Rhizobiaceae</taxon>
        <taxon>Rhizobium/Agrobacterium group</taxon>
        <taxon>Pseudorhizobium</taxon>
    </lineage>
</organism>
<dbReference type="RefSeq" id="WP_029616647.1">
    <property type="nucleotide sequence ID" value="NZ_CAJXID010000016.1"/>
</dbReference>
<dbReference type="SUPFAM" id="SSF103473">
    <property type="entry name" value="MFS general substrate transporter"/>
    <property type="match status" value="1"/>
</dbReference>
<evidence type="ECO:0008006" key="4">
    <source>
        <dbReference type="Google" id="ProtNLM"/>
    </source>
</evidence>
<accession>A0A922P2C5</accession>
<proteinExistence type="predicted"/>
<feature type="transmembrane region" description="Helical" evidence="1">
    <location>
        <begin position="41"/>
        <end position="60"/>
    </location>
</feature>
<dbReference type="AlphaFoldDB" id="A0A922P2C5"/>
<evidence type="ECO:0000313" key="2">
    <source>
        <dbReference type="EMBL" id="KEQ09546.1"/>
    </source>
</evidence>
<dbReference type="EMBL" id="JOKJ01000007">
    <property type="protein sequence ID" value="KEQ09546.1"/>
    <property type="molecule type" value="Genomic_DNA"/>
</dbReference>
<name>A0A922P2C5_9HYPH</name>
<gene>
    <name evidence="2" type="ORF">GV68_24295</name>
</gene>
<protein>
    <recommendedName>
        <fullName evidence="4">Intracellular growth attenuator family protein</fullName>
    </recommendedName>
</protein>
<keyword evidence="1" id="KW-0472">Membrane</keyword>
<keyword evidence="1" id="KW-0812">Transmembrane</keyword>
<reference evidence="2 3" key="1">
    <citation type="submission" date="2014-06" db="EMBL/GenBank/DDBJ databases">
        <title>Rhizobium pelagicum/R2-400B4.</title>
        <authorList>
            <person name="Kimes N.E."/>
            <person name="Lopez-Perez M."/>
        </authorList>
    </citation>
    <scope>NUCLEOTIDE SEQUENCE [LARGE SCALE GENOMIC DNA]</scope>
    <source>
        <strain evidence="2 3">R2-400B4</strain>
    </source>
</reference>
<evidence type="ECO:0000256" key="1">
    <source>
        <dbReference type="SAM" id="Phobius"/>
    </source>
</evidence>
<sequence length="72" mass="8097">MSGNNVKSPAIAAAVILLGFFGLFFVMPPIMLWLADEFSPWAAAVFAVLAVLSFFLVFWLRARYQRKRDTQA</sequence>
<keyword evidence="3" id="KW-1185">Reference proteome</keyword>
<dbReference type="InterPro" id="IPR036259">
    <property type="entry name" value="MFS_trans_sf"/>
</dbReference>
<evidence type="ECO:0000313" key="3">
    <source>
        <dbReference type="Proteomes" id="UP000052167"/>
    </source>
</evidence>
<keyword evidence="1" id="KW-1133">Transmembrane helix</keyword>
<dbReference type="Proteomes" id="UP000052167">
    <property type="component" value="Unassembled WGS sequence"/>
</dbReference>